<feature type="region of interest" description="Disordered" evidence="1">
    <location>
        <begin position="283"/>
        <end position="310"/>
    </location>
</feature>
<reference evidence="2" key="2">
    <citation type="submission" date="2020-11" db="EMBL/GenBank/DDBJ databases">
        <authorList>
            <person name="McCartney M.A."/>
            <person name="Auch B."/>
            <person name="Kono T."/>
            <person name="Mallez S."/>
            <person name="Becker A."/>
            <person name="Gohl D.M."/>
            <person name="Silverstein K.A.T."/>
            <person name="Koren S."/>
            <person name="Bechman K.B."/>
            <person name="Herman A."/>
            <person name="Abrahante J.E."/>
            <person name="Garbe J."/>
        </authorList>
    </citation>
    <scope>NUCLEOTIDE SEQUENCE</scope>
    <source>
        <strain evidence="2">Duluth1</strain>
        <tissue evidence="2">Whole animal</tissue>
    </source>
</reference>
<dbReference type="EMBL" id="JAIWYP010000013">
    <property type="protein sequence ID" value="KAH3714749.1"/>
    <property type="molecule type" value="Genomic_DNA"/>
</dbReference>
<feature type="compositionally biased region" description="Polar residues" evidence="1">
    <location>
        <begin position="300"/>
        <end position="310"/>
    </location>
</feature>
<name>A0A9D4C075_DREPO</name>
<dbReference type="OrthoDB" id="6150481at2759"/>
<keyword evidence="3" id="KW-1185">Reference proteome</keyword>
<feature type="compositionally biased region" description="Basic and acidic residues" evidence="1">
    <location>
        <begin position="285"/>
        <end position="298"/>
    </location>
</feature>
<reference evidence="2" key="1">
    <citation type="journal article" date="2019" name="bioRxiv">
        <title>The Genome of the Zebra Mussel, Dreissena polymorpha: A Resource for Invasive Species Research.</title>
        <authorList>
            <person name="McCartney M.A."/>
            <person name="Auch B."/>
            <person name="Kono T."/>
            <person name="Mallez S."/>
            <person name="Zhang Y."/>
            <person name="Obille A."/>
            <person name="Becker A."/>
            <person name="Abrahante J.E."/>
            <person name="Garbe J."/>
            <person name="Badalamenti J.P."/>
            <person name="Herman A."/>
            <person name="Mangelson H."/>
            <person name="Liachko I."/>
            <person name="Sullivan S."/>
            <person name="Sone E.D."/>
            <person name="Koren S."/>
            <person name="Silverstein K.A.T."/>
            <person name="Beckman K.B."/>
            <person name="Gohl D.M."/>
        </authorList>
    </citation>
    <scope>NUCLEOTIDE SEQUENCE</scope>
    <source>
        <strain evidence="2">Duluth1</strain>
        <tissue evidence="2">Whole animal</tissue>
    </source>
</reference>
<comment type="caution">
    <text evidence="2">The sequence shown here is derived from an EMBL/GenBank/DDBJ whole genome shotgun (WGS) entry which is preliminary data.</text>
</comment>
<dbReference type="Proteomes" id="UP000828390">
    <property type="component" value="Unassembled WGS sequence"/>
</dbReference>
<accession>A0A9D4C075</accession>
<evidence type="ECO:0000313" key="3">
    <source>
        <dbReference type="Proteomes" id="UP000828390"/>
    </source>
</evidence>
<sequence length="310" mass="35554">MKDSESSGSPLKHVAKENSYYLDNYDAKVTVHSSPPQQRRLFDFIEIDDETRDDTDRSYSSSKLSKRKNLRVTFSDNIIVDVFDDFDNAHDDDSCDEGIVEETLYELPSDGGKSLRQISSSTEFKTVSENLISPRLNPSSREPNTGSCAIPSQRTSPIIKQPVCKQQPEANQQQPLLDKRKSNRITLSDLEKKTKEYIAKMHERTKRAETQGRVARAIFPQISAKVKAQPEYKKFIDNAKRAVEITSRYERPWARGGGGTQQTYSVWRKRPETVRRTSSLPKNFKIPEDLNTKPRPETVVHNNRQRINYA</sequence>
<gene>
    <name evidence="2" type="ORF">DPMN_057448</name>
</gene>
<evidence type="ECO:0000256" key="1">
    <source>
        <dbReference type="SAM" id="MobiDB-lite"/>
    </source>
</evidence>
<dbReference type="AlphaFoldDB" id="A0A9D4C075"/>
<proteinExistence type="predicted"/>
<evidence type="ECO:0000313" key="2">
    <source>
        <dbReference type="EMBL" id="KAH3714749.1"/>
    </source>
</evidence>
<feature type="region of interest" description="Disordered" evidence="1">
    <location>
        <begin position="165"/>
        <end position="184"/>
    </location>
</feature>
<organism evidence="2 3">
    <name type="scientific">Dreissena polymorpha</name>
    <name type="common">Zebra mussel</name>
    <name type="synonym">Mytilus polymorpha</name>
    <dbReference type="NCBI Taxonomy" id="45954"/>
    <lineage>
        <taxon>Eukaryota</taxon>
        <taxon>Metazoa</taxon>
        <taxon>Spiralia</taxon>
        <taxon>Lophotrochozoa</taxon>
        <taxon>Mollusca</taxon>
        <taxon>Bivalvia</taxon>
        <taxon>Autobranchia</taxon>
        <taxon>Heteroconchia</taxon>
        <taxon>Euheterodonta</taxon>
        <taxon>Imparidentia</taxon>
        <taxon>Neoheterodontei</taxon>
        <taxon>Myida</taxon>
        <taxon>Dreissenoidea</taxon>
        <taxon>Dreissenidae</taxon>
        <taxon>Dreissena</taxon>
    </lineage>
</organism>
<feature type="region of interest" description="Disordered" evidence="1">
    <location>
        <begin position="132"/>
        <end position="157"/>
    </location>
</feature>
<protein>
    <submittedName>
        <fullName evidence="2">Uncharacterized protein</fullName>
    </submittedName>
</protein>